<name>A0ABV5W1M7_9BACL</name>
<organism evidence="1 2">
    <name type="scientific">Paenibacillus hodogayensis</name>
    <dbReference type="NCBI Taxonomy" id="279208"/>
    <lineage>
        <taxon>Bacteria</taxon>
        <taxon>Bacillati</taxon>
        <taxon>Bacillota</taxon>
        <taxon>Bacilli</taxon>
        <taxon>Bacillales</taxon>
        <taxon>Paenibacillaceae</taxon>
        <taxon>Paenibacillus</taxon>
    </lineage>
</organism>
<comment type="caution">
    <text evidence="1">The sequence shown here is derived from an EMBL/GenBank/DDBJ whole genome shotgun (WGS) entry which is preliminary data.</text>
</comment>
<dbReference type="EMBL" id="JBHMAG010000014">
    <property type="protein sequence ID" value="MFB9754223.1"/>
    <property type="molecule type" value="Genomic_DNA"/>
</dbReference>
<reference evidence="1 2" key="1">
    <citation type="submission" date="2024-09" db="EMBL/GenBank/DDBJ databases">
        <authorList>
            <person name="Sun Q."/>
            <person name="Mori K."/>
        </authorList>
    </citation>
    <scope>NUCLEOTIDE SEQUENCE [LARGE SCALE GENOMIC DNA]</scope>
    <source>
        <strain evidence="1 2">JCM 12520</strain>
    </source>
</reference>
<keyword evidence="2" id="KW-1185">Reference proteome</keyword>
<sequence length="94" mass="10297">MIEPNYLAELTAYTNAKIAKVVLNGGAYTIEQFDLKQVAANLLTMEYRVPAGAVTDITRIELMSANGQLISANNVYVPITTETILKHTVKVLEV</sequence>
<proteinExistence type="predicted"/>
<dbReference type="Proteomes" id="UP001589619">
    <property type="component" value="Unassembled WGS sequence"/>
</dbReference>
<dbReference type="RefSeq" id="WP_344914057.1">
    <property type="nucleotide sequence ID" value="NZ_BAAAYO010000013.1"/>
</dbReference>
<gene>
    <name evidence="1" type="ORF">ACFFNY_21855</name>
</gene>
<evidence type="ECO:0000313" key="1">
    <source>
        <dbReference type="EMBL" id="MFB9754223.1"/>
    </source>
</evidence>
<accession>A0ABV5W1M7</accession>
<evidence type="ECO:0000313" key="2">
    <source>
        <dbReference type="Proteomes" id="UP001589619"/>
    </source>
</evidence>
<protein>
    <submittedName>
        <fullName evidence="1">Ketopantoate hydroxymethyltransferase</fullName>
    </submittedName>
</protein>